<accession>A0A1M5G531</accession>
<feature type="domain" description="HTH cro/C1-type" evidence="1">
    <location>
        <begin position="14"/>
        <end position="68"/>
    </location>
</feature>
<dbReference type="SUPFAM" id="SSF52980">
    <property type="entry name" value="Restriction endonuclease-like"/>
    <property type="match status" value="1"/>
</dbReference>
<gene>
    <name evidence="2" type="ORF">SAMN02745781_03685</name>
</gene>
<dbReference type="Gene3D" id="1.10.260.40">
    <property type="entry name" value="lambda repressor-like DNA-binding domains"/>
    <property type="match status" value="1"/>
</dbReference>
<dbReference type="RefSeq" id="WP_077316565.1">
    <property type="nucleotide sequence ID" value="NZ_FQUH01000023.1"/>
</dbReference>
<dbReference type="InterPro" id="IPR038402">
    <property type="entry name" value="PvuII_sf"/>
</dbReference>
<dbReference type="Pfam" id="PF01381">
    <property type="entry name" value="HTH_3"/>
    <property type="match status" value="1"/>
</dbReference>
<organism evidence="2 3">
    <name type="scientific">Vibrio gazogenes DSM 21264 = NBRC 103151</name>
    <dbReference type="NCBI Taxonomy" id="1123492"/>
    <lineage>
        <taxon>Bacteria</taxon>
        <taxon>Pseudomonadati</taxon>
        <taxon>Pseudomonadota</taxon>
        <taxon>Gammaproteobacteria</taxon>
        <taxon>Vibrionales</taxon>
        <taxon>Vibrionaceae</taxon>
        <taxon>Vibrio</taxon>
    </lineage>
</organism>
<dbReference type="GO" id="GO:0003677">
    <property type="term" value="F:DNA binding"/>
    <property type="evidence" value="ECO:0007669"/>
    <property type="project" value="InterPro"/>
</dbReference>
<dbReference type="PROSITE" id="PS50943">
    <property type="entry name" value="HTH_CROC1"/>
    <property type="match status" value="1"/>
</dbReference>
<keyword evidence="3" id="KW-1185">Reference proteome</keyword>
<protein>
    <submittedName>
        <fullName evidence="2">Helix-turn-helix</fullName>
    </submittedName>
</protein>
<dbReference type="SMART" id="SM00530">
    <property type="entry name" value="HTH_XRE"/>
    <property type="match status" value="1"/>
</dbReference>
<evidence type="ECO:0000313" key="3">
    <source>
        <dbReference type="Proteomes" id="UP000184159"/>
    </source>
</evidence>
<dbReference type="EMBL" id="FQUH01000023">
    <property type="protein sequence ID" value="SHF98843.1"/>
    <property type="molecule type" value="Genomic_DNA"/>
</dbReference>
<name>A0A1M5G531_VIBGA</name>
<dbReference type="CDD" id="cd22351">
    <property type="entry name" value="PvuII-like"/>
    <property type="match status" value="1"/>
</dbReference>
<dbReference type="InterPro" id="IPR001387">
    <property type="entry name" value="Cro/C1-type_HTH"/>
</dbReference>
<reference evidence="3" key="1">
    <citation type="submission" date="2016-11" db="EMBL/GenBank/DDBJ databases">
        <authorList>
            <person name="Varghese N."/>
            <person name="Submissions S."/>
        </authorList>
    </citation>
    <scope>NUCLEOTIDE SEQUENCE [LARGE SCALE GENOMIC DNA]</scope>
    <source>
        <strain evidence="3">DSM 21264</strain>
    </source>
</reference>
<dbReference type="CDD" id="cd00093">
    <property type="entry name" value="HTH_XRE"/>
    <property type="match status" value="1"/>
</dbReference>
<proteinExistence type="predicted"/>
<dbReference type="Gene3D" id="3.40.210.10">
    <property type="entry name" value="PVUII Endonuclease, subunit A"/>
    <property type="match status" value="1"/>
</dbReference>
<dbReference type="InterPro" id="IPR015306">
    <property type="entry name" value="Restrct_endonuc_II_PvuII"/>
</dbReference>
<dbReference type="InterPro" id="IPR010982">
    <property type="entry name" value="Lambda_DNA-bd_dom_sf"/>
</dbReference>
<dbReference type="InterPro" id="IPR011335">
    <property type="entry name" value="Restrct_endonuc-II-like"/>
</dbReference>
<evidence type="ECO:0000259" key="1">
    <source>
        <dbReference type="PROSITE" id="PS50943"/>
    </source>
</evidence>
<sequence length="246" mass="28935">MNKNDLMWQLADNVKCLREREKWTQEELAERADLNVRQISRIENASNETSLENLCALADVFDIAPSKLYEKLFFETNIEWLNSIFPSVRDMEYLAKKEGIKDIFQDNGGKLLQVLLVTGLKDLSGREGNDAIDCFGNEYELKSLNVNLVKGFSTHHHMNPKIIEKYRKVDWVFAVYSDIELQEIWLLTPADLEFYYDKWTTKWYDEGGRDINNPKIPLKYVRENGRLVYERPRSGDLFFSDITRFL</sequence>
<dbReference type="Pfam" id="PF09225">
    <property type="entry name" value="Endonuc-PvuII"/>
    <property type="match status" value="1"/>
</dbReference>
<dbReference type="SUPFAM" id="SSF47413">
    <property type="entry name" value="lambda repressor-like DNA-binding domains"/>
    <property type="match status" value="1"/>
</dbReference>
<evidence type="ECO:0000313" key="2">
    <source>
        <dbReference type="EMBL" id="SHF98843.1"/>
    </source>
</evidence>
<dbReference type="Proteomes" id="UP000184159">
    <property type="component" value="Unassembled WGS sequence"/>
</dbReference>
<dbReference type="AlphaFoldDB" id="A0A1M5G531"/>